<dbReference type="Pfam" id="PF12146">
    <property type="entry name" value="Hydrolase_4"/>
    <property type="match status" value="1"/>
</dbReference>
<feature type="domain" description="Guanylate cyclase" evidence="1">
    <location>
        <begin position="289"/>
        <end position="396"/>
    </location>
</feature>
<name>A0ABY5R5I6_9HYPH</name>
<dbReference type="InterPro" id="IPR029787">
    <property type="entry name" value="Nucleotide_cyclase"/>
</dbReference>
<dbReference type="SUPFAM" id="SSF53474">
    <property type="entry name" value="alpha/beta-Hydrolases"/>
    <property type="match status" value="1"/>
</dbReference>
<dbReference type="PANTHER" id="PTHR43433:SF8">
    <property type="entry name" value="BIFUNCTIONAL LIPASE_ADENYLATE CYCLASE LIPJ"/>
    <property type="match status" value="1"/>
</dbReference>
<keyword evidence="3" id="KW-1185">Reference proteome</keyword>
<dbReference type="InterPro" id="IPR022742">
    <property type="entry name" value="Hydrolase_4"/>
</dbReference>
<protein>
    <submittedName>
        <fullName evidence="2">Adenylate/guanylate cyclase domain-containing protein</fullName>
    </submittedName>
</protein>
<dbReference type="Gene3D" id="3.30.70.1230">
    <property type="entry name" value="Nucleotide cyclase"/>
    <property type="match status" value="1"/>
</dbReference>
<gene>
    <name evidence="2" type="ORF">IHQ72_16090</name>
</gene>
<dbReference type="InterPro" id="IPR050471">
    <property type="entry name" value="AB_hydrolase"/>
</dbReference>
<dbReference type="InterPro" id="IPR000073">
    <property type="entry name" value="AB_hydrolase_1"/>
</dbReference>
<dbReference type="RefSeq" id="WP_258123340.1">
    <property type="nucleotide sequence ID" value="NZ_CP062229.1"/>
</dbReference>
<dbReference type="Proteomes" id="UP001058098">
    <property type="component" value="Chromosome"/>
</dbReference>
<dbReference type="SUPFAM" id="SSF55073">
    <property type="entry name" value="Nucleotide cyclase"/>
    <property type="match status" value="1"/>
</dbReference>
<dbReference type="InterPro" id="IPR029058">
    <property type="entry name" value="AB_hydrolase_fold"/>
</dbReference>
<accession>A0ABY5R5I6</accession>
<sequence>MQRPETRYARSGDIAIAYQVVGDGPIDLLYAPGWLTNVEYTWESPEYTRFLKKLARFSRLILFDKRGMGMSDRDVGFPTLDQRTEDIKAVLDAVGSSGAALFGVSEGGNMASLFAATHPEWVSALILYGSHARSKWAEDYPLGRWTEDDIERYVGSLLENWGRPFDLDAGAPSVAGDPVVQNWFAAYLRFSASPRAAELITRLGFEIDIRAILPAIKVPTLVLHRAGDRWHAPEEARYLAERIPDAKLRILPGEDHLPWYGDLDRLVGEIEEFLTGTRTSANYDRALITVLMTDIVDSTVTLSAMGDERWHAILEQLDINVSRHVAAFRGRKVKHTGDGYMLAFSGPTAAIECAQRLARDADALGLKLRTGIHTGECERRGDDLSGLAVHLAARIMAESAPGAISTSRTVKDLAVGSGVSFTFAGHRKMKGIPESWEVYTLSG</sequence>
<dbReference type="PROSITE" id="PS50125">
    <property type="entry name" value="GUANYLATE_CYCLASE_2"/>
    <property type="match status" value="1"/>
</dbReference>
<dbReference type="SMART" id="SM00044">
    <property type="entry name" value="CYCc"/>
    <property type="match status" value="1"/>
</dbReference>
<dbReference type="InterPro" id="IPR001054">
    <property type="entry name" value="A/G_cyclase"/>
</dbReference>
<dbReference type="PRINTS" id="PR00111">
    <property type="entry name" value="ABHYDROLASE"/>
</dbReference>
<dbReference type="Gene3D" id="3.40.50.1820">
    <property type="entry name" value="alpha/beta hydrolase"/>
    <property type="match status" value="1"/>
</dbReference>
<dbReference type="CDD" id="cd07302">
    <property type="entry name" value="CHD"/>
    <property type="match status" value="1"/>
</dbReference>
<proteinExistence type="predicted"/>
<evidence type="ECO:0000313" key="2">
    <source>
        <dbReference type="EMBL" id="UVC18454.1"/>
    </source>
</evidence>
<reference evidence="2" key="1">
    <citation type="submission" date="2020-09" db="EMBL/GenBank/DDBJ databases">
        <title>Rhizobia associated with sainfoin plants.</title>
        <authorList>
            <person name="Asharfi S."/>
            <person name="Kuzmanovic N."/>
            <person name="Bunk B."/>
            <person name="Sproeer C."/>
            <person name="Becker M."/>
            <person name="Thuenen T."/>
        </authorList>
    </citation>
    <scope>NUCLEOTIDE SEQUENCE</scope>
    <source>
        <strain evidence="2">OM4</strain>
    </source>
</reference>
<evidence type="ECO:0000313" key="3">
    <source>
        <dbReference type="Proteomes" id="UP001058098"/>
    </source>
</evidence>
<dbReference type="PANTHER" id="PTHR43433">
    <property type="entry name" value="HYDROLASE, ALPHA/BETA FOLD FAMILY PROTEIN"/>
    <property type="match status" value="1"/>
</dbReference>
<dbReference type="Pfam" id="PF00211">
    <property type="entry name" value="Guanylate_cyc"/>
    <property type="match status" value="1"/>
</dbReference>
<dbReference type="EMBL" id="CP062229">
    <property type="protein sequence ID" value="UVC18454.1"/>
    <property type="molecule type" value="Genomic_DNA"/>
</dbReference>
<evidence type="ECO:0000259" key="1">
    <source>
        <dbReference type="PROSITE" id="PS50125"/>
    </source>
</evidence>
<organism evidence="2 3">
    <name type="scientific">Mesorhizobium onobrychidis</name>
    <dbReference type="NCBI Taxonomy" id="2775404"/>
    <lineage>
        <taxon>Bacteria</taxon>
        <taxon>Pseudomonadati</taxon>
        <taxon>Pseudomonadota</taxon>
        <taxon>Alphaproteobacteria</taxon>
        <taxon>Hyphomicrobiales</taxon>
        <taxon>Phyllobacteriaceae</taxon>
        <taxon>Mesorhizobium</taxon>
    </lineage>
</organism>